<comment type="caution">
    <text evidence="2">The sequence shown here is derived from an EMBL/GenBank/DDBJ whole genome shotgun (WGS) entry which is preliminary data.</text>
</comment>
<gene>
    <name evidence="2" type="ORF">SLS59_007679</name>
</gene>
<proteinExistence type="predicted"/>
<accession>A0ABR3QXP4</accession>
<feature type="region of interest" description="Disordered" evidence="1">
    <location>
        <begin position="93"/>
        <end position="114"/>
    </location>
</feature>
<sequence>MKLLKRDSMSSRVEEMERVMNVLRSGSDIQASTLLARLRRQSTAPSGELTEDCQFLSLLFDRQDYLLPGSDSEDEDNSDAEFDKTLDPRLLFEGGKRPIESPMDMSVSRLSSPEKGENVRSIHVTHLRSRQPIVNTIRIHPNINLRNLFGNLPFSSSIRANNYPEDVQDTQVNNLFLPTWAMMTVSTRPDPGSVRTAFPSILQEATALLESGTPVEVVVEAHPNIAALFNENDFNASGILSRWAAGMVHSVMLKERMEWLMDMSNNLRCDWSFPAQEAFKKDDETGLLDVCDLAKTSLRDLSNWSVGPSFRGYVSNADSYVRIRVEGF</sequence>
<reference evidence="2 3" key="1">
    <citation type="submission" date="2024-02" db="EMBL/GenBank/DDBJ databases">
        <title>De novo assembly and annotation of 12 fungi associated with fruit tree decline syndrome in Ontario, Canada.</title>
        <authorList>
            <person name="Sulman M."/>
            <person name="Ellouze W."/>
            <person name="Ilyukhin E."/>
        </authorList>
    </citation>
    <scope>NUCLEOTIDE SEQUENCE [LARGE SCALE GENOMIC DNA]</scope>
    <source>
        <strain evidence="2 3">M97-236</strain>
    </source>
</reference>
<dbReference type="Proteomes" id="UP001521222">
    <property type="component" value="Unassembled WGS sequence"/>
</dbReference>
<evidence type="ECO:0000256" key="1">
    <source>
        <dbReference type="SAM" id="MobiDB-lite"/>
    </source>
</evidence>
<keyword evidence="3" id="KW-1185">Reference proteome</keyword>
<organism evidence="2 3">
    <name type="scientific">Nothophoma quercina</name>
    <dbReference type="NCBI Taxonomy" id="749835"/>
    <lineage>
        <taxon>Eukaryota</taxon>
        <taxon>Fungi</taxon>
        <taxon>Dikarya</taxon>
        <taxon>Ascomycota</taxon>
        <taxon>Pezizomycotina</taxon>
        <taxon>Dothideomycetes</taxon>
        <taxon>Pleosporomycetidae</taxon>
        <taxon>Pleosporales</taxon>
        <taxon>Pleosporineae</taxon>
        <taxon>Didymellaceae</taxon>
        <taxon>Nothophoma</taxon>
    </lineage>
</organism>
<protein>
    <submittedName>
        <fullName evidence="2">Uncharacterized protein</fullName>
    </submittedName>
</protein>
<name>A0ABR3QXP4_9PLEO</name>
<dbReference type="PANTHER" id="PTHR37012:SF2">
    <property type="entry name" value="BZIP DOMAIN-CONTAINING PROTEIN-RELATED"/>
    <property type="match status" value="1"/>
</dbReference>
<dbReference type="EMBL" id="JAKIXB020000027">
    <property type="protein sequence ID" value="KAL1596936.1"/>
    <property type="molecule type" value="Genomic_DNA"/>
</dbReference>
<evidence type="ECO:0000313" key="2">
    <source>
        <dbReference type="EMBL" id="KAL1596936.1"/>
    </source>
</evidence>
<dbReference type="PANTHER" id="PTHR37012">
    <property type="entry name" value="B-ZIP TRANSCRIPTION FACTOR (EUROFUNG)-RELATED"/>
    <property type="match status" value="1"/>
</dbReference>
<evidence type="ECO:0000313" key="3">
    <source>
        <dbReference type="Proteomes" id="UP001521222"/>
    </source>
</evidence>